<organism evidence="4 5">
    <name type="scientific">Lapillicoccus jejuensis</name>
    <dbReference type="NCBI Taxonomy" id="402171"/>
    <lineage>
        <taxon>Bacteria</taxon>
        <taxon>Bacillati</taxon>
        <taxon>Actinomycetota</taxon>
        <taxon>Actinomycetes</taxon>
        <taxon>Micrococcales</taxon>
        <taxon>Intrasporangiaceae</taxon>
        <taxon>Lapillicoccus</taxon>
    </lineage>
</organism>
<dbReference type="InterPro" id="IPR029058">
    <property type="entry name" value="AB_hydrolase_fold"/>
</dbReference>
<reference evidence="4 5" key="1">
    <citation type="submission" date="2019-06" db="EMBL/GenBank/DDBJ databases">
        <title>Sequencing the genomes of 1000 actinobacteria strains.</title>
        <authorList>
            <person name="Klenk H.-P."/>
        </authorList>
    </citation>
    <scope>NUCLEOTIDE SEQUENCE [LARGE SCALE GENOMIC DNA]</scope>
    <source>
        <strain evidence="4 5">DSM 18607</strain>
    </source>
</reference>
<dbReference type="PRINTS" id="PR00111">
    <property type="entry name" value="ABHYDROLASE"/>
</dbReference>
<dbReference type="Pfam" id="PF00561">
    <property type="entry name" value="Abhydrolase_1"/>
    <property type="match status" value="1"/>
</dbReference>
<accession>A0A542DZX3</accession>
<feature type="domain" description="AB hydrolase-1" evidence="3">
    <location>
        <begin position="37"/>
        <end position="268"/>
    </location>
</feature>
<evidence type="ECO:0000256" key="2">
    <source>
        <dbReference type="SAM" id="MobiDB-lite"/>
    </source>
</evidence>
<keyword evidence="1" id="KW-0378">Hydrolase</keyword>
<dbReference type="AlphaFoldDB" id="A0A542DZX3"/>
<evidence type="ECO:0000313" key="5">
    <source>
        <dbReference type="Proteomes" id="UP000317893"/>
    </source>
</evidence>
<feature type="region of interest" description="Disordered" evidence="2">
    <location>
        <begin position="63"/>
        <end position="83"/>
    </location>
</feature>
<evidence type="ECO:0000313" key="4">
    <source>
        <dbReference type="EMBL" id="TQJ08628.1"/>
    </source>
</evidence>
<feature type="region of interest" description="Disordered" evidence="2">
    <location>
        <begin position="1"/>
        <end position="31"/>
    </location>
</feature>
<dbReference type="SUPFAM" id="SSF53474">
    <property type="entry name" value="alpha/beta-Hydrolases"/>
    <property type="match status" value="1"/>
</dbReference>
<dbReference type="PANTHER" id="PTHR43329">
    <property type="entry name" value="EPOXIDE HYDROLASE"/>
    <property type="match status" value="1"/>
</dbReference>
<dbReference type="PRINTS" id="PR00412">
    <property type="entry name" value="EPOXHYDRLASE"/>
</dbReference>
<proteinExistence type="predicted"/>
<sequence length="291" mass="32018">MARVPSETAPLTSFRRGTMTFEVDDSGPRTGPLEGETVVLLHGFPADKECWVDVSARLQEQGLRTLAPEQRGYSPRARPRPRTAYKTSELVDDVVALLDAAGVEKAHVVGHDWGGAVAWTLAGAHPDRVASVTVLSTPHPAALSQAYRDPWQARHSAYMAWFQLPVLPELLFDRTMAPGLRRSSLPTAVADRYLAKMREPGRLSATIGWYRGMPFSRGSVHRCRVPATLVWGSRDPFLGRTAAELTERFVVADYRFVELDEGHWLPEVAPDACAEEIVRRVRSAVPGATGA</sequence>
<dbReference type="GO" id="GO:0016787">
    <property type="term" value="F:hydrolase activity"/>
    <property type="evidence" value="ECO:0007669"/>
    <property type="project" value="UniProtKB-KW"/>
</dbReference>
<dbReference type="Proteomes" id="UP000317893">
    <property type="component" value="Unassembled WGS sequence"/>
</dbReference>
<name>A0A542DZX3_9MICO</name>
<comment type="caution">
    <text evidence="4">The sequence shown here is derived from an EMBL/GenBank/DDBJ whole genome shotgun (WGS) entry which is preliminary data.</text>
</comment>
<dbReference type="RefSeq" id="WP_141848122.1">
    <property type="nucleotide sequence ID" value="NZ_BAAAPR010000004.1"/>
</dbReference>
<gene>
    <name evidence="4" type="ORF">FB458_1719</name>
</gene>
<dbReference type="Gene3D" id="3.40.50.1820">
    <property type="entry name" value="alpha/beta hydrolase"/>
    <property type="match status" value="1"/>
</dbReference>
<dbReference type="OrthoDB" id="2987348at2"/>
<dbReference type="InterPro" id="IPR000073">
    <property type="entry name" value="AB_hydrolase_1"/>
</dbReference>
<evidence type="ECO:0000256" key="1">
    <source>
        <dbReference type="ARBA" id="ARBA00022801"/>
    </source>
</evidence>
<dbReference type="InterPro" id="IPR000639">
    <property type="entry name" value="Epox_hydrolase-like"/>
</dbReference>
<dbReference type="EMBL" id="VFMN01000001">
    <property type="protein sequence ID" value="TQJ08628.1"/>
    <property type="molecule type" value="Genomic_DNA"/>
</dbReference>
<evidence type="ECO:0000259" key="3">
    <source>
        <dbReference type="Pfam" id="PF00561"/>
    </source>
</evidence>
<keyword evidence="5" id="KW-1185">Reference proteome</keyword>
<protein>
    <submittedName>
        <fullName evidence="4">Pimeloyl-ACP methyl ester carboxylesterase</fullName>
    </submittedName>
</protein>